<accession>A0ABP9RHB1</accession>
<name>A0ABP9RHB1_9ACTN</name>
<gene>
    <name evidence="1" type="ORF">GCM10023322_01290</name>
</gene>
<evidence type="ECO:0000313" key="1">
    <source>
        <dbReference type="EMBL" id="GAA5177183.1"/>
    </source>
</evidence>
<comment type="caution">
    <text evidence="1">The sequence shown here is derived from an EMBL/GenBank/DDBJ whole genome shotgun (WGS) entry which is preliminary data.</text>
</comment>
<dbReference type="Proteomes" id="UP001501570">
    <property type="component" value="Unassembled WGS sequence"/>
</dbReference>
<proteinExistence type="predicted"/>
<evidence type="ECO:0000313" key="2">
    <source>
        <dbReference type="Proteomes" id="UP001501570"/>
    </source>
</evidence>
<reference evidence="2" key="1">
    <citation type="journal article" date="2019" name="Int. J. Syst. Evol. Microbiol.">
        <title>The Global Catalogue of Microorganisms (GCM) 10K type strain sequencing project: providing services to taxonomists for standard genome sequencing and annotation.</title>
        <authorList>
            <consortium name="The Broad Institute Genomics Platform"/>
            <consortium name="The Broad Institute Genome Sequencing Center for Infectious Disease"/>
            <person name="Wu L."/>
            <person name="Ma J."/>
        </authorList>
    </citation>
    <scope>NUCLEOTIDE SEQUENCE [LARGE SCALE GENOMIC DNA]</scope>
    <source>
        <strain evidence="2">JCM 18304</strain>
    </source>
</reference>
<dbReference type="EMBL" id="BAABJQ010000001">
    <property type="protein sequence ID" value="GAA5177183.1"/>
    <property type="molecule type" value="Genomic_DNA"/>
</dbReference>
<protein>
    <submittedName>
        <fullName evidence="1">Uncharacterized protein</fullName>
    </submittedName>
</protein>
<organism evidence="1 2">
    <name type="scientific">Rugosimonospora acidiphila</name>
    <dbReference type="NCBI Taxonomy" id="556531"/>
    <lineage>
        <taxon>Bacteria</taxon>
        <taxon>Bacillati</taxon>
        <taxon>Actinomycetota</taxon>
        <taxon>Actinomycetes</taxon>
        <taxon>Micromonosporales</taxon>
        <taxon>Micromonosporaceae</taxon>
        <taxon>Rugosimonospora</taxon>
    </lineage>
</organism>
<dbReference type="NCBIfam" id="NF041723">
    <property type="entry name" value="phane_AmcA_3b"/>
    <property type="match status" value="1"/>
</dbReference>
<keyword evidence="2" id="KW-1185">Reference proteome</keyword>
<sequence>MRAAGPGLAAMLAEAEHAWRARTEDLGAGSPGWRPFEDAFPTFYQFTNRPR</sequence>